<dbReference type="EMBL" id="CP104213">
    <property type="protein sequence ID" value="UWX64050.1"/>
    <property type="molecule type" value="Genomic_DNA"/>
</dbReference>
<evidence type="ECO:0000256" key="1">
    <source>
        <dbReference type="SAM" id="MobiDB-lite"/>
    </source>
</evidence>
<feature type="region of interest" description="Disordered" evidence="1">
    <location>
        <begin position="1"/>
        <end position="21"/>
    </location>
</feature>
<protein>
    <recommendedName>
        <fullName evidence="4">Transposase</fullName>
    </recommendedName>
</protein>
<proteinExistence type="predicted"/>
<organism evidence="2 3">
    <name type="scientific">Deinococcus rubellus</name>
    <dbReference type="NCBI Taxonomy" id="1889240"/>
    <lineage>
        <taxon>Bacteria</taxon>
        <taxon>Thermotogati</taxon>
        <taxon>Deinococcota</taxon>
        <taxon>Deinococci</taxon>
        <taxon>Deinococcales</taxon>
        <taxon>Deinococcaceae</taxon>
        <taxon>Deinococcus</taxon>
    </lineage>
</organism>
<evidence type="ECO:0008006" key="4">
    <source>
        <dbReference type="Google" id="ProtNLM"/>
    </source>
</evidence>
<sequence length="115" mass="12561">MPHSTEPVTAPETAVTRTPGRAPLRKLRGHYRATQRNGGYYLQIPEAYSPAGVVTEDWAADLVTLRETLEARLDPRVEVTTQVGALLWRFNATNGSLNTSASFQGRAQALPKTVA</sequence>
<evidence type="ECO:0000313" key="2">
    <source>
        <dbReference type="EMBL" id="UWX64050.1"/>
    </source>
</evidence>
<keyword evidence="3" id="KW-1185">Reference proteome</keyword>
<evidence type="ECO:0000313" key="3">
    <source>
        <dbReference type="Proteomes" id="UP001060261"/>
    </source>
</evidence>
<reference evidence="2" key="1">
    <citation type="submission" date="2022-09" db="EMBL/GenBank/DDBJ databases">
        <title>genome sequence of Deinococcus rubellus.</title>
        <authorList>
            <person name="Srinivasan S."/>
        </authorList>
    </citation>
    <scope>NUCLEOTIDE SEQUENCE</scope>
    <source>
        <strain evidence="2">Ant6</strain>
    </source>
</reference>
<accession>A0ABY5YG52</accession>
<dbReference type="RefSeq" id="WP_260560325.1">
    <property type="nucleotide sequence ID" value="NZ_BAABEC010000020.1"/>
</dbReference>
<dbReference type="Proteomes" id="UP001060261">
    <property type="component" value="Chromosome"/>
</dbReference>
<name>A0ABY5YG52_9DEIO</name>
<gene>
    <name evidence="2" type="ORF">N0D28_15260</name>
</gene>